<accession>A0A6B0UA42</accession>
<protein>
    <submittedName>
        <fullName evidence="3">Putative secreted protein</fullName>
    </submittedName>
</protein>
<keyword evidence="1" id="KW-0812">Transmembrane</keyword>
<keyword evidence="1" id="KW-0472">Membrane</keyword>
<proteinExistence type="predicted"/>
<keyword evidence="2" id="KW-0732">Signal</keyword>
<keyword evidence="1" id="KW-1133">Transmembrane helix</keyword>
<evidence type="ECO:0000256" key="1">
    <source>
        <dbReference type="SAM" id="Phobius"/>
    </source>
</evidence>
<name>A0A6B0UA42_IXORI</name>
<evidence type="ECO:0000256" key="2">
    <source>
        <dbReference type="SAM" id="SignalP"/>
    </source>
</evidence>
<organism evidence="3">
    <name type="scientific">Ixodes ricinus</name>
    <name type="common">Common tick</name>
    <name type="synonym">Acarus ricinus</name>
    <dbReference type="NCBI Taxonomy" id="34613"/>
    <lineage>
        <taxon>Eukaryota</taxon>
        <taxon>Metazoa</taxon>
        <taxon>Ecdysozoa</taxon>
        <taxon>Arthropoda</taxon>
        <taxon>Chelicerata</taxon>
        <taxon>Arachnida</taxon>
        <taxon>Acari</taxon>
        <taxon>Parasitiformes</taxon>
        <taxon>Ixodida</taxon>
        <taxon>Ixodoidea</taxon>
        <taxon>Ixodidae</taxon>
        <taxon>Ixodinae</taxon>
        <taxon>Ixodes</taxon>
    </lineage>
</organism>
<reference evidence="3" key="1">
    <citation type="submission" date="2019-12" db="EMBL/GenBank/DDBJ databases">
        <title>An insight into the sialome of adult female Ixodes ricinus ticks feeding for 6 days.</title>
        <authorList>
            <person name="Perner J."/>
            <person name="Ribeiro J.M.C."/>
        </authorList>
    </citation>
    <scope>NUCLEOTIDE SEQUENCE</scope>
    <source>
        <strain evidence="3">Semi-engorged</strain>
        <tissue evidence="3">Salivary glands</tissue>
    </source>
</reference>
<feature type="transmembrane region" description="Helical" evidence="1">
    <location>
        <begin position="66"/>
        <end position="85"/>
    </location>
</feature>
<feature type="signal peptide" evidence="2">
    <location>
        <begin position="1"/>
        <end position="27"/>
    </location>
</feature>
<dbReference type="EMBL" id="GIFC01006415">
    <property type="protein sequence ID" value="MXU88498.1"/>
    <property type="molecule type" value="Transcribed_RNA"/>
</dbReference>
<dbReference type="AlphaFoldDB" id="A0A6B0UA42"/>
<sequence length="102" mass="11374">MGGVWDCPSLPALGFATLALAPQLVEALRTCRLCGDLMRVIRDHNISLFRRRAIVPGETVLTCVFSYYRLCVVVLCFVYTLILSIRSESWTCDAELQGSNAF</sequence>
<feature type="chain" id="PRO_5025559467" evidence="2">
    <location>
        <begin position="28"/>
        <end position="102"/>
    </location>
</feature>
<evidence type="ECO:0000313" key="3">
    <source>
        <dbReference type="EMBL" id="MXU88498.1"/>
    </source>
</evidence>